<organism evidence="2 3">
    <name type="scientific">Mycena pura</name>
    <dbReference type="NCBI Taxonomy" id="153505"/>
    <lineage>
        <taxon>Eukaryota</taxon>
        <taxon>Fungi</taxon>
        <taxon>Dikarya</taxon>
        <taxon>Basidiomycota</taxon>
        <taxon>Agaricomycotina</taxon>
        <taxon>Agaricomycetes</taxon>
        <taxon>Agaricomycetidae</taxon>
        <taxon>Agaricales</taxon>
        <taxon>Marasmiineae</taxon>
        <taxon>Mycenaceae</taxon>
        <taxon>Mycena</taxon>
    </lineage>
</organism>
<feature type="compositionally biased region" description="Gly residues" evidence="1">
    <location>
        <begin position="414"/>
        <end position="426"/>
    </location>
</feature>
<dbReference type="EMBL" id="JARJCW010000007">
    <property type="protein sequence ID" value="KAJ7222290.1"/>
    <property type="molecule type" value="Genomic_DNA"/>
</dbReference>
<protein>
    <submittedName>
        <fullName evidence="2">Uncharacterized protein</fullName>
    </submittedName>
</protein>
<gene>
    <name evidence="2" type="ORF">GGX14DRAFT_388106</name>
</gene>
<comment type="caution">
    <text evidence="2">The sequence shown here is derived from an EMBL/GenBank/DDBJ whole genome shotgun (WGS) entry which is preliminary data.</text>
</comment>
<dbReference type="Proteomes" id="UP001219525">
    <property type="component" value="Unassembled WGS sequence"/>
</dbReference>
<evidence type="ECO:0000313" key="3">
    <source>
        <dbReference type="Proteomes" id="UP001219525"/>
    </source>
</evidence>
<keyword evidence="3" id="KW-1185">Reference proteome</keyword>
<sequence>MASIAPAVPKVLVSPQQGLALLRALDSLKVERVAEDASNISTSDGPILDKTVEELFAEVKVVMADDKTFYFMYKNKPLEICFSVSPRSTWAFNNGPTGNFALPSWKTGEKLPKGVSIDLNTGSYESWTKTSRSANSLELSWRTQLWPANFRNTPRQVEMSMSGTPVTPSVFDYAKKVHEAVDRRFGAHSREMGVEKRASSNGPSSTMFVTARRSIVLPNAVTLDEGRASEYQATNTLLSDLGPDSDLKFNRVPSVKLWDYRAREYVELSWHEVHRLGSGVVINMSLAPHAFVTGGTKKELMWEFRLLELRIAGKVFLSFLFRSPNLDHWQLLQKSDDILLSPTKLSAKRHVASLDFSDSEDEQGKVKRVRLSTSAGSSGSSSSSGGGPSSSLGSGSGSGTGASSGAGSIAGSSAGSGSGSGAGAGPHLGTSSDATGSGTL</sequence>
<feature type="compositionally biased region" description="Low complexity" evidence="1">
    <location>
        <begin position="372"/>
        <end position="383"/>
    </location>
</feature>
<feature type="compositionally biased region" description="Gly residues" evidence="1">
    <location>
        <begin position="384"/>
        <end position="404"/>
    </location>
</feature>
<evidence type="ECO:0000313" key="2">
    <source>
        <dbReference type="EMBL" id="KAJ7222290.1"/>
    </source>
</evidence>
<name>A0AAD6VWB6_9AGAR</name>
<feature type="compositionally biased region" description="Polar residues" evidence="1">
    <location>
        <begin position="429"/>
        <end position="440"/>
    </location>
</feature>
<accession>A0AAD6VWB6</accession>
<dbReference type="AlphaFoldDB" id="A0AAD6VWB6"/>
<feature type="region of interest" description="Disordered" evidence="1">
    <location>
        <begin position="356"/>
        <end position="440"/>
    </location>
</feature>
<evidence type="ECO:0000256" key="1">
    <source>
        <dbReference type="SAM" id="MobiDB-lite"/>
    </source>
</evidence>
<reference evidence="2" key="1">
    <citation type="submission" date="2023-03" db="EMBL/GenBank/DDBJ databases">
        <title>Massive genome expansion in bonnet fungi (Mycena s.s.) driven by repeated elements and novel gene families across ecological guilds.</title>
        <authorList>
            <consortium name="Lawrence Berkeley National Laboratory"/>
            <person name="Harder C.B."/>
            <person name="Miyauchi S."/>
            <person name="Viragh M."/>
            <person name="Kuo A."/>
            <person name="Thoen E."/>
            <person name="Andreopoulos B."/>
            <person name="Lu D."/>
            <person name="Skrede I."/>
            <person name="Drula E."/>
            <person name="Henrissat B."/>
            <person name="Morin E."/>
            <person name="Kohler A."/>
            <person name="Barry K."/>
            <person name="LaButti K."/>
            <person name="Morin E."/>
            <person name="Salamov A."/>
            <person name="Lipzen A."/>
            <person name="Mereny Z."/>
            <person name="Hegedus B."/>
            <person name="Baldrian P."/>
            <person name="Stursova M."/>
            <person name="Weitz H."/>
            <person name="Taylor A."/>
            <person name="Grigoriev I.V."/>
            <person name="Nagy L.G."/>
            <person name="Martin F."/>
            <person name="Kauserud H."/>
        </authorList>
    </citation>
    <scope>NUCLEOTIDE SEQUENCE</scope>
    <source>
        <strain evidence="2">9144</strain>
    </source>
</reference>
<proteinExistence type="predicted"/>